<evidence type="ECO:0000256" key="8">
    <source>
        <dbReference type="ARBA" id="ARBA00022989"/>
    </source>
</evidence>
<comment type="caution">
    <text evidence="13">The sequence shown here is derived from an EMBL/GenBank/DDBJ whole genome shotgun (WGS) entry which is preliminary data.</text>
</comment>
<keyword evidence="4" id="KW-1003">Cell membrane</keyword>
<accession>A0A6L6PTH6</accession>
<name>A0A6L6PTH6_9BURK</name>
<keyword evidence="3" id="KW-0813">Transport</keyword>
<evidence type="ECO:0000256" key="3">
    <source>
        <dbReference type="ARBA" id="ARBA00022448"/>
    </source>
</evidence>
<sequence length="220" mass="23600">MNFTHNEKDTGKNYTGITIVVLLHILIGYGIVTGLGKRLVAKMTEPVETKIIEEVAPPPPKELPPPPPPPEMKAPPPPFIPPVEVNVQTPPPAQNVISNATNVKPATTEIQKAPPAAAPPAPPAPPAKVAATLPKGDLEKCKPEWPKSSLRNEETGTVTVAFLVGVDGRVVESRVEKSSGFRDLDKAAQTGLSKCIFKPATADGHPVQEWTKVQYLWTLE</sequence>
<evidence type="ECO:0000256" key="11">
    <source>
        <dbReference type="SAM" id="Phobius"/>
    </source>
</evidence>
<evidence type="ECO:0000256" key="6">
    <source>
        <dbReference type="ARBA" id="ARBA00022692"/>
    </source>
</evidence>
<feature type="transmembrane region" description="Helical" evidence="11">
    <location>
        <begin position="14"/>
        <end position="35"/>
    </location>
</feature>
<dbReference type="InterPro" id="IPR006260">
    <property type="entry name" value="TonB/TolA_C"/>
</dbReference>
<evidence type="ECO:0000259" key="12">
    <source>
        <dbReference type="PROSITE" id="PS52015"/>
    </source>
</evidence>
<feature type="compositionally biased region" description="Pro residues" evidence="10">
    <location>
        <begin position="56"/>
        <end position="76"/>
    </location>
</feature>
<evidence type="ECO:0000256" key="7">
    <source>
        <dbReference type="ARBA" id="ARBA00022927"/>
    </source>
</evidence>
<evidence type="ECO:0000256" key="2">
    <source>
        <dbReference type="ARBA" id="ARBA00006555"/>
    </source>
</evidence>
<dbReference type="GO" id="GO:0055085">
    <property type="term" value="P:transmembrane transport"/>
    <property type="evidence" value="ECO:0007669"/>
    <property type="project" value="InterPro"/>
</dbReference>
<dbReference type="SUPFAM" id="SSF74653">
    <property type="entry name" value="TolA/TonB C-terminal domain"/>
    <property type="match status" value="1"/>
</dbReference>
<evidence type="ECO:0000313" key="13">
    <source>
        <dbReference type="EMBL" id="MTW00541.1"/>
    </source>
</evidence>
<keyword evidence="9 11" id="KW-0472">Membrane</keyword>
<dbReference type="Pfam" id="PF03544">
    <property type="entry name" value="TonB_C"/>
    <property type="match status" value="1"/>
</dbReference>
<dbReference type="GO" id="GO:0031992">
    <property type="term" value="F:energy transducer activity"/>
    <property type="evidence" value="ECO:0007669"/>
    <property type="project" value="TreeGrafter"/>
</dbReference>
<proteinExistence type="inferred from homology"/>
<dbReference type="RefSeq" id="WP_155436968.1">
    <property type="nucleotide sequence ID" value="NZ_WNLA01000001.1"/>
</dbReference>
<dbReference type="PANTHER" id="PTHR33446:SF2">
    <property type="entry name" value="PROTEIN TONB"/>
    <property type="match status" value="1"/>
</dbReference>
<dbReference type="EMBL" id="WNLA01000001">
    <property type="protein sequence ID" value="MTW00541.1"/>
    <property type="molecule type" value="Genomic_DNA"/>
</dbReference>
<dbReference type="PANTHER" id="PTHR33446">
    <property type="entry name" value="PROTEIN TONB-RELATED"/>
    <property type="match status" value="1"/>
</dbReference>
<feature type="region of interest" description="Disordered" evidence="10">
    <location>
        <begin position="53"/>
        <end position="76"/>
    </location>
</feature>
<evidence type="ECO:0000256" key="10">
    <source>
        <dbReference type="SAM" id="MobiDB-lite"/>
    </source>
</evidence>
<dbReference type="InterPro" id="IPR037682">
    <property type="entry name" value="TonB_C"/>
</dbReference>
<comment type="similarity">
    <text evidence="2">Belongs to the TonB family.</text>
</comment>
<dbReference type="Proteomes" id="UP000484015">
    <property type="component" value="Unassembled WGS sequence"/>
</dbReference>
<evidence type="ECO:0000256" key="1">
    <source>
        <dbReference type="ARBA" id="ARBA00004383"/>
    </source>
</evidence>
<keyword evidence="5" id="KW-0997">Cell inner membrane</keyword>
<dbReference type="GO" id="GO:0098797">
    <property type="term" value="C:plasma membrane protein complex"/>
    <property type="evidence" value="ECO:0007669"/>
    <property type="project" value="TreeGrafter"/>
</dbReference>
<evidence type="ECO:0000256" key="9">
    <source>
        <dbReference type="ARBA" id="ARBA00023136"/>
    </source>
</evidence>
<dbReference type="GO" id="GO:0015031">
    <property type="term" value="P:protein transport"/>
    <property type="evidence" value="ECO:0007669"/>
    <property type="project" value="UniProtKB-KW"/>
</dbReference>
<keyword evidence="8 11" id="KW-1133">Transmembrane helix</keyword>
<dbReference type="NCBIfam" id="TIGR01352">
    <property type="entry name" value="tonB_Cterm"/>
    <property type="match status" value="1"/>
</dbReference>
<evidence type="ECO:0000256" key="4">
    <source>
        <dbReference type="ARBA" id="ARBA00022475"/>
    </source>
</evidence>
<organism evidence="13 14">
    <name type="scientific">Pseudoduganella ginsengisoli</name>
    <dbReference type="NCBI Taxonomy" id="1462440"/>
    <lineage>
        <taxon>Bacteria</taxon>
        <taxon>Pseudomonadati</taxon>
        <taxon>Pseudomonadota</taxon>
        <taxon>Betaproteobacteria</taxon>
        <taxon>Burkholderiales</taxon>
        <taxon>Oxalobacteraceae</taxon>
        <taxon>Telluria group</taxon>
        <taxon>Pseudoduganella</taxon>
    </lineage>
</organism>
<evidence type="ECO:0000313" key="14">
    <source>
        <dbReference type="Proteomes" id="UP000484015"/>
    </source>
</evidence>
<keyword evidence="7" id="KW-0653">Protein transport</keyword>
<gene>
    <name evidence="13" type="ORF">GM668_00410</name>
</gene>
<evidence type="ECO:0000256" key="5">
    <source>
        <dbReference type="ARBA" id="ARBA00022519"/>
    </source>
</evidence>
<dbReference type="OrthoDB" id="8724624at2"/>
<protein>
    <submittedName>
        <fullName evidence="13">TonB family protein</fullName>
    </submittedName>
</protein>
<reference evidence="13 14" key="1">
    <citation type="submission" date="2019-11" db="EMBL/GenBank/DDBJ databases">
        <title>Type strains purchased from KCTC, JCM and DSMZ.</title>
        <authorList>
            <person name="Lu H."/>
        </authorList>
    </citation>
    <scope>NUCLEOTIDE SEQUENCE [LARGE SCALE GENOMIC DNA]</scope>
    <source>
        <strain evidence="13 14">KCTC 42409</strain>
    </source>
</reference>
<dbReference type="AlphaFoldDB" id="A0A6L6PTH6"/>
<comment type="subcellular location">
    <subcellularLocation>
        <location evidence="1">Cell inner membrane</location>
        <topology evidence="1">Single-pass membrane protein</topology>
        <orientation evidence="1">Periplasmic side</orientation>
    </subcellularLocation>
</comment>
<dbReference type="InterPro" id="IPR051045">
    <property type="entry name" value="TonB-dependent_transducer"/>
</dbReference>
<feature type="domain" description="TonB C-terminal" evidence="12">
    <location>
        <begin position="130"/>
        <end position="220"/>
    </location>
</feature>
<dbReference type="PROSITE" id="PS52015">
    <property type="entry name" value="TONB_CTD"/>
    <property type="match status" value="1"/>
</dbReference>
<dbReference type="Gene3D" id="3.30.1150.10">
    <property type="match status" value="1"/>
</dbReference>
<keyword evidence="6 11" id="KW-0812">Transmembrane</keyword>
<keyword evidence="14" id="KW-1185">Reference proteome</keyword>